<dbReference type="RefSeq" id="WP_118889252.1">
    <property type="nucleotide sequence ID" value="NZ_PHUT01000005.1"/>
</dbReference>
<proteinExistence type="inferred from homology"/>
<comment type="similarity">
    <text evidence="3 8">Belongs to the NAD(P)-dependent epimerase/dehydratase family. dTDP-glucose dehydratase subfamily.</text>
</comment>
<reference evidence="11 12" key="1">
    <citation type="journal article" date="2007" name="Int. J. Syst. Evol. Microbiol.">
        <title>Oceanobacillus profundus sp. nov., isolated from a deep-sea sediment core.</title>
        <authorList>
            <person name="Kim Y.G."/>
            <person name="Choi D.H."/>
            <person name="Hyun S."/>
            <person name="Cho B.C."/>
        </authorList>
    </citation>
    <scope>NUCLEOTIDE SEQUENCE [LARGE SCALE GENOMIC DNA]</scope>
    <source>
        <strain evidence="11 12">DSM 18246</strain>
    </source>
</reference>
<feature type="domain" description="NAD(P)-binding" evidence="10">
    <location>
        <begin position="9"/>
        <end position="331"/>
    </location>
</feature>
<feature type="transmembrane region" description="Helical" evidence="9">
    <location>
        <begin position="6"/>
        <end position="26"/>
    </location>
</feature>
<evidence type="ECO:0000256" key="2">
    <source>
        <dbReference type="ARBA" id="ARBA00001911"/>
    </source>
</evidence>
<dbReference type="Gene3D" id="3.90.25.10">
    <property type="entry name" value="UDP-galactose 4-epimerase, domain 1"/>
    <property type="match status" value="1"/>
</dbReference>
<accession>A0A417YID6</accession>
<comment type="cofactor">
    <cofactor evidence="2 8">
        <name>NAD(+)</name>
        <dbReference type="ChEBI" id="CHEBI:57540"/>
    </cofactor>
</comment>
<evidence type="ECO:0000256" key="9">
    <source>
        <dbReference type="SAM" id="Phobius"/>
    </source>
</evidence>
<evidence type="ECO:0000256" key="5">
    <source>
        <dbReference type="ARBA" id="ARBA00016977"/>
    </source>
</evidence>
<dbReference type="AlphaFoldDB" id="A0A417YID6"/>
<dbReference type="InterPro" id="IPR005888">
    <property type="entry name" value="dTDP_Gluc_deHydtase"/>
</dbReference>
<organism evidence="11 12">
    <name type="scientific">Oceanobacillus profundus</name>
    <dbReference type="NCBI Taxonomy" id="372463"/>
    <lineage>
        <taxon>Bacteria</taxon>
        <taxon>Bacillati</taxon>
        <taxon>Bacillota</taxon>
        <taxon>Bacilli</taxon>
        <taxon>Bacillales</taxon>
        <taxon>Bacillaceae</taxon>
        <taxon>Oceanobacillus</taxon>
    </lineage>
</organism>
<evidence type="ECO:0000313" key="11">
    <source>
        <dbReference type="EMBL" id="RHW32645.1"/>
    </source>
</evidence>
<keyword evidence="9" id="KW-1133">Transmembrane helix</keyword>
<keyword evidence="9" id="KW-0812">Transmembrane</keyword>
<dbReference type="PANTHER" id="PTHR43000">
    <property type="entry name" value="DTDP-D-GLUCOSE 4,6-DEHYDRATASE-RELATED"/>
    <property type="match status" value="1"/>
</dbReference>
<dbReference type="GO" id="GO:0008460">
    <property type="term" value="F:dTDP-glucose 4,6-dehydratase activity"/>
    <property type="evidence" value="ECO:0007669"/>
    <property type="project" value="UniProtKB-EC"/>
</dbReference>
<evidence type="ECO:0000256" key="3">
    <source>
        <dbReference type="ARBA" id="ARBA00008178"/>
    </source>
</evidence>
<dbReference type="Gene3D" id="3.40.50.720">
    <property type="entry name" value="NAD(P)-binding Rossmann-like Domain"/>
    <property type="match status" value="1"/>
</dbReference>
<dbReference type="SUPFAM" id="SSF51735">
    <property type="entry name" value="NAD(P)-binding Rossmann-fold domains"/>
    <property type="match status" value="1"/>
</dbReference>
<evidence type="ECO:0000256" key="1">
    <source>
        <dbReference type="ARBA" id="ARBA00001539"/>
    </source>
</evidence>
<dbReference type="EC" id="4.2.1.46" evidence="4 8"/>
<evidence type="ECO:0000259" key="10">
    <source>
        <dbReference type="Pfam" id="PF16363"/>
    </source>
</evidence>
<dbReference type="FunFam" id="3.40.50.720:FF:000304">
    <property type="entry name" value="UDP-glucose 4,6-dehydratase"/>
    <property type="match status" value="1"/>
</dbReference>
<gene>
    <name evidence="11" type="primary">rfbB</name>
    <name evidence="11" type="ORF">D1B32_09975</name>
</gene>
<dbReference type="EMBL" id="QWEH01000005">
    <property type="protein sequence ID" value="RHW32645.1"/>
    <property type="molecule type" value="Genomic_DNA"/>
</dbReference>
<evidence type="ECO:0000256" key="4">
    <source>
        <dbReference type="ARBA" id="ARBA00011990"/>
    </source>
</evidence>
<dbReference type="InterPro" id="IPR016040">
    <property type="entry name" value="NAD(P)-bd_dom"/>
</dbReference>
<protein>
    <recommendedName>
        <fullName evidence="5 8">dTDP-glucose 4,6-dehydratase</fullName>
        <ecNumber evidence="4 8">4.2.1.46</ecNumber>
    </recommendedName>
</protein>
<evidence type="ECO:0000256" key="6">
    <source>
        <dbReference type="ARBA" id="ARBA00023027"/>
    </source>
</evidence>
<evidence type="ECO:0000313" key="12">
    <source>
        <dbReference type="Proteomes" id="UP000285456"/>
    </source>
</evidence>
<dbReference type="OrthoDB" id="9811743at2"/>
<keyword evidence="9" id="KW-0472">Membrane</keyword>
<keyword evidence="7 8" id="KW-0456">Lyase</keyword>
<keyword evidence="12" id="KW-1185">Reference proteome</keyword>
<evidence type="ECO:0000256" key="7">
    <source>
        <dbReference type="ARBA" id="ARBA00023239"/>
    </source>
</evidence>
<comment type="caution">
    <text evidence="11">The sequence shown here is derived from an EMBL/GenBank/DDBJ whole genome shotgun (WGS) entry which is preliminary data.</text>
</comment>
<name>A0A417YID6_9BACI</name>
<dbReference type="Pfam" id="PF16363">
    <property type="entry name" value="GDP_Man_Dehyd"/>
    <property type="match status" value="1"/>
</dbReference>
<comment type="catalytic activity">
    <reaction evidence="1 8">
        <text>dTDP-alpha-D-glucose = dTDP-4-dehydro-6-deoxy-alpha-D-glucose + H2O</text>
        <dbReference type="Rhea" id="RHEA:17221"/>
        <dbReference type="ChEBI" id="CHEBI:15377"/>
        <dbReference type="ChEBI" id="CHEBI:57477"/>
        <dbReference type="ChEBI" id="CHEBI:57649"/>
        <dbReference type="EC" id="4.2.1.46"/>
    </reaction>
</comment>
<dbReference type="CDD" id="cd05246">
    <property type="entry name" value="dTDP_GD_SDR_e"/>
    <property type="match status" value="1"/>
</dbReference>
<dbReference type="GO" id="GO:0009225">
    <property type="term" value="P:nucleotide-sugar metabolic process"/>
    <property type="evidence" value="ECO:0007669"/>
    <property type="project" value="InterPro"/>
</dbReference>
<evidence type="ECO:0000256" key="8">
    <source>
        <dbReference type="RuleBase" id="RU004473"/>
    </source>
</evidence>
<dbReference type="Proteomes" id="UP000285456">
    <property type="component" value="Unassembled WGS sequence"/>
</dbReference>
<sequence>MNKLKHTILITGGAGFIGSNFITYFMKKYPNRRILNIDKLTYAGKADNLTEVENLENYHFIHGDITDSKLVNQLFREHDITGIINFAAESHVDRSINDAKAFGQSNILGTLTLLQAAQLDWDKKGELSNRRFHQISTDEVYGSLDSEGVFSEETPYDPRNPYSASKASANLLAKSFGYTYGMNVVISSSSNNYGPKQNEEKLIPTIISNALAGKSIPIYGDGKNIRDWLYVMDHCKAIDLIFHYGQTQATYNVGGSNEKTNIEIAAQVCEILDELAFSRRSALSIDSFKDLITFTEDRKGHDRRYAVDASKLTNELGWKPTEDFTEGLRKTVEGYVQKWKQTSLIH</sequence>
<dbReference type="NCBIfam" id="TIGR01181">
    <property type="entry name" value="dTDP_gluc_dehyt"/>
    <property type="match status" value="1"/>
</dbReference>
<dbReference type="InterPro" id="IPR036291">
    <property type="entry name" value="NAD(P)-bd_dom_sf"/>
</dbReference>
<keyword evidence="6" id="KW-0520">NAD</keyword>